<evidence type="ECO:0000313" key="1">
    <source>
        <dbReference type="EMBL" id="KAK9018312.1"/>
    </source>
</evidence>
<organism evidence="1 2">
    <name type="scientific">Hibiscus sabdariffa</name>
    <name type="common">roselle</name>
    <dbReference type="NCBI Taxonomy" id="183260"/>
    <lineage>
        <taxon>Eukaryota</taxon>
        <taxon>Viridiplantae</taxon>
        <taxon>Streptophyta</taxon>
        <taxon>Embryophyta</taxon>
        <taxon>Tracheophyta</taxon>
        <taxon>Spermatophyta</taxon>
        <taxon>Magnoliopsida</taxon>
        <taxon>eudicotyledons</taxon>
        <taxon>Gunneridae</taxon>
        <taxon>Pentapetalae</taxon>
        <taxon>rosids</taxon>
        <taxon>malvids</taxon>
        <taxon>Malvales</taxon>
        <taxon>Malvaceae</taxon>
        <taxon>Malvoideae</taxon>
        <taxon>Hibiscus</taxon>
    </lineage>
</organism>
<accession>A0ABR2RZC1</accession>
<gene>
    <name evidence="1" type="ORF">V6N11_001290</name>
</gene>
<keyword evidence="2" id="KW-1185">Reference proteome</keyword>
<name>A0ABR2RZC1_9ROSI</name>
<sequence>MTDSNQWHMSRLTSLFRSKVAQHILSIRCPESIDINDKCIWKLNPKIGLHWAKYIYGCPPPTSPLQVDASIPKQWKAPESGWYCHNVDGVVSLTQGLGSIGGLV</sequence>
<dbReference type="EMBL" id="JBBPBN010000019">
    <property type="protein sequence ID" value="KAK9018312.1"/>
    <property type="molecule type" value="Genomic_DNA"/>
</dbReference>
<dbReference type="Proteomes" id="UP001396334">
    <property type="component" value="Unassembled WGS sequence"/>
</dbReference>
<proteinExistence type="predicted"/>
<comment type="caution">
    <text evidence="1">The sequence shown here is derived from an EMBL/GenBank/DDBJ whole genome shotgun (WGS) entry which is preliminary data.</text>
</comment>
<reference evidence="1 2" key="1">
    <citation type="journal article" date="2024" name="G3 (Bethesda)">
        <title>Genome assembly of Hibiscus sabdariffa L. provides insights into metabolisms of medicinal natural products.</title>
        <authorList>
            <person name="Kim T."/>
        </authorList>
    </citation>
    <scope>NUCLEOTIDE SEQUENCE [LARGE SCALE GENOMIC DNA]</scope>
    <source>
        <strain evidence="1">TK-2024</strain>
        <tissue evidence="1">Old leaves</tissue>
    </source>
</reference>
<protein>
    <submittedName>
        <fullName evidence="1">Uncharacterized protein</fullName>
    </submittedName>
</protein>
<evidence type="ECO:0000313" key="2">
    <source>
        <dbReference type="Proteomes" id="UP001396334"/>
    </source>
</evidence>